<dbReference type="SMART" id="SM01281">
    <property type="entry name" value="Med12"/>
    <property type="match status" value="1"/>
</dbReference>
<dbReference type="EMBL" id="HE576755">
    <property type="protein sequence ID" value="CCC70062.1"/>
    <property type="molecule type" value="Genomic_DNA"/>
</dbReference>
<evidence type="ECO:0000256" key="7">
    <source>
        <dbReference type="ARBA" id="ARBA00032010"/>
    </source>
</evidence>
<dbReference type="RefSeq" id="XP_003676423.1">
    <property type="nucleotide sequence ID" value="XM_003676375.1"/>
</dbReference>
<keyword evidence="6" id="KW-0539">Nucleus</keyword>
<gene>
    <name evidence="9" type="primary">NCAS0D04810</name>
    <name evidence="9" type="ordered locus">NCAS_0D04810</name>
</gene>
<dbReference type="OrthoDB" id="20828at2759"/>
<dbReference type="STRING" id="1064592.G0VES1"/>
<dbReference type="PANTHER" id="PTHR46567:SF1">
    <property type="entry name" value="MEDIATOR OF RNA POLYMERASE II TRANSCRIPTION SUBUNIT 12"/>
    <property type="match status" value="1"/>
</dbReference>
<dbReference type="GO" id="GO:0016592">
    <property type="term" value="C:mediator complex"/>
    <property type="evidence" value="ECO:0007669"/>
    <property type="project" value="EnsemblFungi"/>
</dbReference>
<dbReference type="GO" id="GO:0000411">
    <property type="term" value="P:positive regulation of transcription by galactose"/>
    <property type="evidence" value="ECO:0007669"/>
    <property type="project" value="EnsemblFungi"/>
</dbReference>
<keyword evidence="4" id="KW-0805">Transcription regulation</keyword>
<dbReference type="GO" id="GO:1990508">
    <property type="term" value="C:CKM complex"/>
    <property type="evidence" value="ECO:0007669"/>
    <property type="project" value="EnsemblFungi"/>
</dbReference>
<dbReference type="KEGG" id="ncs:NCAS_0D04810"/>
<evidence type="ECO:0000313" key="10">
    <source>
        <dbReference type="Proteomes" id="UP000001640"/>
    </source>
</evidence>
<evidence type="ECO:0000256" key="2">
    <source>
        <dbReference type="ARBA" id="ARBA00010289"/>
    </source>
</evidence>
<reference evidence="9 10" key="1">
    <citation type="journal article" date="2011" name="Proc. Natl. Acad. Sci. U.S.A.">
        <title>Evolutionary erosion of yeast sex chromosomes by mating-type switching accidents.</title>
        <authorList>
            <person name="Gordon J.L."/>
            <person name="Armisen D."/>
            <person name="Proux-Wera E."/>
            <person name="Oheigeartaigh S.S."/>
            <person name="Byrne K.P."/>
            <person name="Wolfe K.H."/>
        </authorList>
    </citation>
    <scope>NUCLEOTIDE SEQUENCE [LARGE SCALE GENOMIC DNA]</scope>
    <source>
        <strain evidence="10">ATCC 76901 / BCRC 22586 / CBS 4309 / NBRC 1992 / NRRL Y-12630</strain>
    </source>
</reference>
<dbReference type="InterPro" id="IPR019035">
    <property type="entry name" value="Mediator_Med12"/>
</dbReference>
<evidence type="ECO:0000256" key="6">
    <source>
        <dbReference type="ARBA" id="ARBA00023242"/>
    </source>
</evidence>
<dbReference type="PANTHER" id="PTHR46567">
    <property type="entry name" value="MEDIATOR OF RNA POLYMERASE II TRANSCRIPTION SUBUNIT 12"/>
    <property type="match status" value="1"/>
</dbReference>
<sequence>MPPSKYILTPPDDLYPYISNNEHDQSHTKKIYPDFEPWTHTKEEDQILNNFISKGYYTTSKVNFESISARSSLNESLPKVSTQLAIQLSKVLQIRENEINKIPSDDVKNEPSSHKHSKISIFSGPSFSLPDRITLTDHRKEVWLQELSSPYVSLSKISKHIPHGLKRRQVLEQCYLKQIPLERAIWLIKCCYSMEGKVLAMKNKGSQEEIDKQLFKEWTENFVYILEKLVFEMTQHYNDSNKLKTWKIEVFYFLKLLGNCYTLELIDKEIFHHWLVEFVAKVENFEFIPLTLHMLTIFWDGICKPLGTKGNTEMLSNQSLFLISKMTDMLLQKYSTIYQSRSMINDEKYIINDIKKNNKLKESMLSILGTLIGKLFQEQTLEAFLFPSTSWDLYKPHLYEIMNSLEVSPEVALEIKKKLELVSYSNESLKMNPWLDNHTNENTNNDEDSSVIKMNNANMNLAIIQMNGIDTKFTEILDDNPTDFDWASYVDQHILQINQLMQLVLWAIHPSRQHHYESHQLVAKLLLLKINSIEGIQEFEIEDSIWTLVFKIAKLSNTNKMLHVALSSLYNLLNILITYGILKVPTYIRKLISSGVLYLPESNDKFIHCNILINLKISPLMKSQYNMVLRNVMEYDVTYYERFNFEQLQKDAEEIKSKILKSEPLNLSTYPLSVRTMVAEWYLSHLCSDVLSPVDNNILVKNFQIFCVHLKLFHHYYKWIEFIVYHQLLSNIIALETLMDILLCYEKLFSQFINDHILFTKTFIFTYSKVLKEKDPDVYKVISFAAFWKFFMKNFSLVLNIDNDLRTELSVVYEEEKTKHENLHMNKHEALDIYHAINNINPEEKDEHWNFTEAFQTNIKNLLNLTNDNSNEELTFRINLLLLMVVNNREYNKFMSIFLKRKDFKNENLIRLISFKLLTFEQIQNILGITFVLPFLVNENIKGSLYFESHRRKYIKDNYVKILNACESDMDAFYETFLAIVVNFGTSKKLSDSTTKLLIDLFKNNRSTSTHIMEDLLHYGFPKETHELEDDNTLDDSKPVELYSRLDFLNLWIFQSFTAYQIQELLTEYTEPHRSEQELKLFLFDIIELTGPNELSAQLFEKVIHVPTIEIIIKIFEEDFFQRCLTGSDVSREYLATIVELASSLSQKIQKDESRNTPMSETCFRSFQRIMSSFANEDSKKLHTSEPMIDVYLKLFSIHQNSIFEHILNSVQDRRTSEPCHAFIDDMFTLFDRVTFSLRLKLMLYEILSSLKSYSIYASTTGNETGNVKLTIPPKLLQVPPFQVSSFIKEEEDIEDPEELDLGITTTEEHGEYAERNKWFLYDKKEKLYTSPFKSEPYHNITNYQPDTAGSFNNTCLNLSLFNASFERKNPR</sequence>
<evidence type="ECO:0000256" key="1">
    <source>
        <dbReference type="ARBA" id="ARBA00004123"/>
    </source>
</evidence>
<dbReference type="eggNOG" id="KOG4522">
    <property type="taxonomic scope" value="Eukaryota"/>
</dbReference>
<dbReference type="FunCoup" id="G0VES1">
    <property type="interactions" value="179"/>
</dbReference>
<dbReference type="HOGENOM" id="CLU_256280_0_0_1"/>
<evidence type="ECO:0000256" key="4">
    <source>
        <dbReference type="ARBA" id="ARBA00023015"/>
    </source>
</evidence>
<dbReference type="GO" id="GO:0045944">
    <property type="term" value="P:positive regulation of transcription by RNA polymerase II"/>
    <property type="evidence" value="ECO:0007669"/>
    <property type="project" value="EnsemblFungi"/>
</dbReference>
<evidence type="ECO:0000256" key="3">
    <source>
        <dbReference type="ARBA" id="ARBA00019622"/>
    </source>
</evidence>
<accession>G0VES1</accession>
<feature type="domain" description="Mediator complex subunit Med12" evidence="8">
    <location>
        <begin position="126"/>
        <end position="189"/>
    </location>
</feature>
<dbReference type="GO" id="GO:0003713">
    <property type="term" value="F:transcription coactivator activity"/>
    <property type="evidence" value="ECO:0007669"/>
    <property type="project" value="EnsemblFungi"/>
</dbReference>
<organism evidence="9 10">
    <name type="scientific">Naumovozyma castellii</name>
    <name type="common">Yeast</name>
    <name type="synonym">Saccharomyces castellii</name>
    <dbReference type="NCBI Taxonomy" id="27288"/>
    <lineage>
        <taxon>Eukaryota</taxon>
        <taxon>Fungi</taxon>
        <taxon>Dikarya</taxon>
        <taxon>Ascomycota</taxon>
        <taxon>Saccharomycotina</taxon>
        <taxon>Saccharomycetes</taxon>
        <taxon>Saccharomycetales</taxon>
        <taxon>Saccharomycetaceae</taxon>
        <taxon>Naumovozyma</taxon>
    </lineage>
</organism>
<dbReference type="OMA" id="EFIVYHQ"/>
<evidence type="ECO:0000313" key="9">
    <source>
        <dbReference type="EMBL" id="CCC70062.1"/>
    </source>
</evidence>
<proteinExistence type="inferred from homology"/>
<comment type="similarity">
    <text evidence="2">Belongs to the Mediator complex subunit 12 family.</text>
</comment>
<evidence type="ECO:0000256" key="5">
    <source>
        <dbReference type="ARBA" id="ARBA00023163"/>
    </source>
</evidence>
<dbReference type="GO" id="GO:0000122">
    <property type="term" value="P:negative regulation of transcription by RNA polymerase II"/>
    <property type="evidence" value="ECO:0007669"/>
    <property type="project" value="EnsemblFungi"/>
</dbReference>
<evidence type="ECO:0000259" key="8">
    <source>
        <dbReference type="SMART" id="SM01281"/>
    </source>
</evidence>
<reference key="2">
    <citation type="submission" date="2011-08" db="EMBL/GenBank/DDBJ databases">
        <title>Genome sequence of Naumovozyma castellii.</title>
        <authorList>
            <person name="Gordon J.L."/>
            <person name="Armisen D."/>
            <person name="Proux-Wera E."/>
            <person name="OhEigeartaigh S.S."/>
            <person name="Byrne K.P."/>
            <person name="Wolfe K.H."/>
        </authorList>
    </citation>
    <scope>NUCLEOTIDE SEQUENCE</scope>
    <source>
        <strain>Type strain:CBS 4309</strain>
    </source>
</reference>
<dbReference type="Proteomes" id="UP000001640">
    <property type="component" value="Chromosome 4"/>
</dbReference>
<dbReference type="Pfam" id="PF09497">
    <property type="entry name" value="Med12"/>
    <property type="match status" value="1"/>
</dbReference>
<dbReference type="InParanoid" id="G0VES1"/>
<dbReference type="GeneID" id="96903668"/>
<comment type="subcellular location">
    <subcellularLocation>
        <location evidence="1">Nucleus</location>
    </subcellularLocation>
</comment>
<keyword evidence="5" id="KW-0804">Transcription</keyword>
<keyword evidence="10" id="KW-1185">Reference proteome</keyword>
<name>G0VES1_NAUCA</name>
<protein>
    <recommendedName>
        <fullName evidence="3">Mediator of RNA polymerase II transcription subunit 12</fullName>
    </recommendedName>
    <alternativeName>
        <fullName evidence="7">Mediator complex subunit 12</fullName>
    </alternativeName>
</protein>